<dbReference type="AlphaFoldDB" id="A0A4Y9JQ25"/>
<proteinExistence type="predicted"/>
<name>A0A4Y9JQ25_9PAST</name>
<feature type="chain" id="PRO_5021449411" evidence="1">
    <location>
        <begin position="21"/>
        <end position="146"/>
    </location>
</feature>
<dbReference type="RefSeq" id="WP_135058604.1">
    <property type="nucleotide sequence ID" value="NZ_JADGLC010000036.1"/>
</dbReference>
<evidence type="ECO:0000256" key="1">
    <source>
        <dbReference type="SAM" id="SignalP"/>
    </source>
</evidence>
<keyword evidence="1" id="KW-0732">Signal</keyword>
<dbReference type="PROSITE" id="PS51257">
    <property type="entry name" value="PROKAR_LIPOPROTEIN"/>
    <property type="match status" value="1"/>
</dbReference>
<protein>
    <submittedName>
        <fullName evidence="2">Uncharacterized protein</fullName>
    </submittedName>
</protein>
<feature type="signal peptide" evidence="1">
    <location>
        <begin position="1"/>
        <end position="20"/>
    </location>
</feature>
<dbReference type="OrthoDB" id="5681059at2"/>
<evidence type="ECO:0000313" key="2">
    <source>
        <dbReference type="EMBL" id="TFV07811.1"/>
    </source>
</evidence>
<dbReference type="Proteomes" id="UP000297396">
    <property type="component" value="Unassembled WGS sequence"/>
</dbReference>
<organism evidence="2 3">
    <name type="scientific">Muribacter muris</name>
    <dbReference type="NCBI Taxonomy" id="67855"/>
    <lineage>
        <taxon>Bacteria</taxon>
        <taxon>Pseudomonadati</taxon>
        <taxon>Pseudomonadota</taxon>
        <taxon>Gammaproteobacteria</taxon>
        <taxon>Pasteurellales</taxon>
        <taxon>Pasteurellaceae</taxon>
        <taxon>Muribacter</taxon>
    </lineage>
</organism>
<comment type="caution">
    <text evidence="2">The sequence shown here is derived from an EMBL/GenBank/DDBJ whole genome shotgun (WGS) entry which is preliminary data.</text>
</comment>
<evidence type="ECO:0000313" key="3">
    <source>
        <dbReference type="Proteomes" id="UP000297396"/>
    </source>
</evidence>
<reference evidence="2 3" key="1">
    <citation type="submission" date="2019-03" db="EMBL/GenBank/DDBJ databases">
        <title>Diversity of the mouse oral microbiome.</title>
        <authorList>
            <person name="Joseph S."/>
            <person name="Aduse-Opoku J."/>
            <person name="Curtis M."/>
            <person name="Wade W."/>
            <person name="Hashim A."/>
        </authorList>
    </citation>
    <scope>NUCLEOTIDE SEQUENCE [LARGE SCALE GENOMIC DNA]</scope>
    <source>
        <strain evidence="2 3">WT12</strain>
    </source>
</reference>
<sequence>MKKLTVLALSVALFSTTAFANSNVVYSCTTMENLPVVVKKEGNNYVFSYDKMTFKNPIKEALKNPESEIAGGSQFTTATLELRNKGYSYVIGHIEPRGNPKGAFEASFTLKETKTGRVIETFECLPNKPIKHNFDRKLMQKSGFAA</sequence>
<dbReference type="EMBL" id="SPPA01000036">
    <property type="protein sequence ID" value="TFV07811.1"/>
    <property type="molecule type" value="Genomic_DNA"/>
</dbReference>
<gene>
    <name evidence="2" type="ORF">E4T80_11780</name>
</gene>
<accession>A0A4Y9JQ25</accession>